<keyword evidence="2" id="KW-1185">Reference proteome</keyword>
<evidence type="ECO:0000313" key="2">
    <source>
        <dbReference type="Proteomes" id="UP000095287"/>
    </source>
</evidence>
<reference evidence="3" key="1">
    <citation type="submission" date="2016-11" db="UniProtKB">
        <authorList>
            <consortium name="WormBaseParasite"/>
        </authorList>
    </citation>
    <scope>IDENTIFICATION</scope>
</reference>
<dbReference type="InterPro" id="IPR000210">
    <property type="entry name" value="BTB/POZ_dom"/>
</dbReference>
<proteinExistence type="predicted"/>
<dbReference type="PANTHER" id="PTHR22743:SF170">
    <property type="entry name" value="BTB DOMAIN-CONTAINING PROTEIN"/>
    <property type="match status" value="1"/>
</dbReference>
<evidence type="ECO:0000313" key="3">
    <source>
        <dbReference type="WBParaSite" id="L893_g9900.t1"/>
    </source>
</evidence>
<feature type="domain" description="BTB" evidence="1">
    <location>
        <begin position="47"/>
        <end position="139"/>
    </location>
</feature>
<accession>A0A1I8AVE7</accession>
<dbReference type="Proteomes" id="UP000095287">
    <property type="component" value="Unplaced"/>
</dbReference>
<sequence length="287" mass="32218">MASSVSISPAILLTASSFRVSVNETATLMGTEVAHPSSSTQDRPFKLLVKEDIFTVDSEALRRLSPIFALMCFGKDFDNGRELAREIVDEKSVDISTFLGCLEDHKKITEFNFSTILRLAEKYQVESLTSACESFICDRLDLDNVKPDQVLTLLIAANEYHLKRETINALIVRLSKEERVVFTRLKLSRYLPSNIYGAILATSLNIAQAKEIATMNGHLFKMERNKTQYKRAVCGMCKKIVDGAASCDGCRMVLCATHWKTNACMNSYGKQMLEELKSNIVELEYVD</sequence>
<dbReference type="Gene3D" id="3.30.710.10">
    <property type="entry name" value="Potassium Channel Kv1.1, Chain A"/>
    <property type="match status" value="1"/>
</dbReference>
<protein>
    <submittedName>
        <fullName evidence="3">BTB domain-containing protein</fullName>
    </submittedName>
</protein>
<dbReference type="InterPro" id="IPR052664">
    <property type="entry name" value="BTB-MATH_domain_protein"/>
</dbReference>
<dbReference type="SUPFAM" id="SSF54695">
    <property type="entry name" value="POZ domain"/>
    <property type="match status" value="1"/>
</dbReference>
<dbReference type="Pfam" id="PF00651">
    <property type="entry name" value="BTB"/>
    <property type="match status" value="1"/>
</dbReference>
<dbReference type="WBParaSite" id="L893_g9900.t1">
    <property type="protein sequence ID" value="L893_g9900.t1"/>
    <property type="gene ID" value="L893_g9900"/>
</dbReference>
<dbReference type="InterPro" id="IPR011333">
    <property type="entry name" value="SKP1/BTB/POZ_sf"/>
</dbReference>
<organism evidence="2 3">
    <name type="scientific">Steinernema glaseri</name>
    <dbReference type="NCBI Taxonomy" id="37863"/>
    <lineage>
        <taxon>Eukaryota</taxon>
        <taxon>Metazoa</taxon>
        <taxon>Ecdysozoa</taxon>
        <taxon>Nematoda</taxon>
        <taxon>Chromadorea</taxon>
        <taxon>Rhabditida</taxon>
        <taxon>Tylenchina</taxon>
        <taxon>Panagrolaimomorpha</taxon>
        <taxon>Strongyloidoidea</taxon>
        <taxon>Steinernematidae</taxon>
        <taxon>Steinernema</taxon>
    </lineage>
</organism>
<dbReference type="AlphaFoldDB" id="A0A1I8AVE7"/>
<name>A0A1I8AVE7_9BILA</name>
<evidence type="ECO:0000259" key="1">
    <source>
        <dbReference type="Pfam" id="PF00651"/>
    </source>
</evidence>
<dbReference type="PANTHER" id="PTHR22743">
    <property type="entry name" value="MEPRIN/TRAF-LIKE MATH FAMILY-C.ELEGANS"/>
    <property type="match status" value="1"/>
</dbReference>